<dbReference type="Gene3D" id="1.25.40.10">
    <property type="entry name" value="Tetratricopeptide repeat domain"/>
    <property type="match status" value="2"/>
</dbReference>
<keyword evidence="3 8" id="KW-0418">Kinase</keyword>
<dbReference type="EMBL" id="LRFG02000002">
    <property type="protein sequence ID" value="PCO05670.1"/>
    <property type="molecule type" value="Genomic_DNA"/>
</dbReference>
<evidence type="ECO:0000259" key="7">
    <source>
        <dbReference type="PROSITE" id="PS50011"/>
    </source>
</evidence>
<dbReference type="PANTHER" id="PTHR43289">
    <property type="entry name" value="MITOGEN-ACTIVATED PROTEIN KINASE KINASE KINASE 20-RELATED"/>
    <property type="match status" value="1"/>
</dbReference>
<comment type="caution">
    <text evidence="8">The sequence shown here is derived from an EMBL/GenBank/DDBJ whole genome shotgun (WGS) entry which is preliminary data.</text>
</comment>
<dbReference type="InterPro" id="IPR000719">
    <property type="entry name" value="Prot_kinase_dom"/>
</dbReference>
<evidence type="ECO:0000313" key="9">
    <source>
        <dbReference type="Proteomes" id="UP000218427"/>
    </source>
</evidence>
<dbReference type="Pfam" id="PF13181">
    <property type="entry name" value="TPR_8"/>
    <property type="match status" value="1"/>
</dbReference>
<dbReference type="Pfam" id="PF13174">
    <property type="entry name" value="TPR_6"/>
    <property type="match status" value="1"/>
</dbReference>
<dbReference type="InterPro" id="IPR017441">
    <property type="entry name" value="Protein_kinase_ATP_BS"/>
</dbReference>
<reference evidence="8" key="1">
    <citation type="submission" date="2017-08" db="EMBL/GenBank/DDBJ databases">
        <title>Microbulbifer marisrubri sp. nov., a halophilic alphaproteobacterium isolated from marine sediment of the Yellow Sea, China.</title>
        <authorList>
            <person name="Zhang G."/>
            <person name="Xiong Q."/>
        </authorList>
    </citation>
    <scope>NUCLEOTIDE SEQUENCE [LARGE SCALE GENOMIC DNA]</scope>
    <source>
        <strain evidence="8">WRN-8</strain>
    </source>
</reference>
<dbReference type="CDD" id="cd14014">
    <property type="entry name" value="STKc_PknB_like"/>
    <property type="match status" value="1"/>
</dbReference>
<dbReference type="Pfam" id="PF13424">
    <property type="entry name" value="TPR_12"/>
    <property type="match status" value="1"/>
</dbReference>
<dbReference type="GO" id="GO:0004674">
    <property type="term" value="F:protein serine/threonine kinase activity"/>
    <property type="evidence" value="ECO:0007669"/>
    <property type="project" value="UniProtKB-KW"/>
</dbReference>
<dbReference type="Gene3D" id="3.30.200.20">
    <property type="entry name" value="Phosphorylase Kinase, domain 1"/>
    <property type="match status" value="1"/>
</dbReference>
<dbReference type="Pfam" id="PF00069">
    <property type="entry name" value="Pkinase"/>
    <property type="match status" value="1"/>
</dbReference>
<evidence type="ECO:0000256" key="4">
    <source>
        <dbReference type="ARBA" id="ARBA00022840"/>
    </source>
</evidence>
<dbReference type="InterPro" id="IPR011990">
    <property type="entry name" value="TPR-like_helical_dom_sf"/>
</dbReference>
<dbReference type="SUPFAM" id="SSF48452">
    <property type="entry name" value="TPR-like"/>
    <property type="match status" value="1"/>
</dbReference>
<dbReference type="SUPFAM" id="SSF56112">
    <property type="entry name" value="Protein kinase-like (PK-like)"/>
    <property type="match status" value="1"/>
</dbReference>
<keyword evidence="8" id="KW-0723">Serine/threonine-protein kinase</keyword>
<dbReference type="RefSeq" id="WP_067082840.1">
    <property type="nucleotide sequence ID" value="NZ_LRFG02000002.1"/>
</dbReference>
<dbReference type="InterPro" id="IPR008271">
    <property type="entry name" value="Ser/Thr_kinase_AS"/>
</dbReference>
<feature type="repeat" description="TPR" evidence="5">
    <location>
        <begin position="621"/>
        <end position="654"/>
    </location>
</feature>
<evidence type="ECO:0000256" key="3">
    <source>
        <dbReference type="ARBA" id="ARBA00022777"/>
    </source>
</evidence>
<dbReference type="InterPro" id="IPR019734">
    <property type="entry name" value="TPR_rpt"/>
</dbReference>
<feature type="domain" description="Protein kinase" evidence="7">
    <location>
        <begin position="14"/>
        <end position="281"/>
    </location>
</feature>
<dbReference type="SMART" id="SM00220">
    <property type="entry name" value="S_TKc"/>
    <property type="match status" value="1"/>
</dbReference>
<feature type="repeat" description="TPR" evidence="5">
    <location>
        <begin position="688"/>
        <end position="721"/>
    </location>
</feature>
<gene>
    <name evidence="8" type="ORF">AWR36_006540</name>
</gene>
<evidence type="ECO:0000313" key="8">
    <source>
        <dbReference type="EMBL" id="PCO05670.1"/>
    </source>
</evidence>
<dbReference type="Proteomes" id="UP000218427">
    <property type="component" value="Unassembled WGS sequence"/>
</dbReference>
<keyword evidence="4 6" id="KW-0067">ATP-binding</keyword>
<dbReference type="PROSITE" id="PS50011">
    <property type="entry name" value="PROTEIN_KINASE_DOM"/>
    <property type="match status" value="1"/>
</dbReference>
<dbReference type="InterPro" id="IPR011009">
    <property type="entry name" value="Kinase-like_dom_sf"/>
</dbReference>
<evidence type="ECO:0000256" key="2">
    <source>
        <dbReference type="ARBA" id="ARBA00022741"/>
    </source>
</evidence>
<sequence>MEIAEPEQQQLGRYRIERTLGAGGMGVVYLAHDTKLHRPVAIKKLRDDATSATARARIQSEAQLLARLNHSNIVQLYDVLEERDGIALVMEYVEGTTLKQWMREASPSLRDKLSLLIQLCHGLTEAHSLGIIHRDLKPDNILITRGGADGFTAKITDFGIAKSLQADESITREDHVAGTVEVMSPEQLQGYPLCPRSDLFSLGTIAYELLCGSRPFDKGDRGENGPMALAQRVVHDPHTPPQQANPDLPEPFAALLDRLLSKNPEQRPESAEQVAEALGFLRTEGSNTITGDYSETVTRLLRKPPNKRKRLLATLAGLVVLGSAGYWGWKEITKLEPQYIAVLPVQIEGEIRGGQELKSLTKTMVKQALIGSTLNLKTSALVAYEPEKASTLETQLSALRDKGATGAISAKLDCAQQRCDINIELINPANEKIINQAGFTILPLKRPESSYRISSAARELFTKKYRKETLPPPMQKDDYDTYLAIASRIENKNSFASDEASLVRLLNKYPTHPNLYRAVAWLAINLYIANNNLDFITKGLVNLERAKAHNVDQALILELEFLLKSQQENPEGLDRMIADLQALDFPSASLLTEYARLLYRKGDHKESLQIAKDASVINPTPESLYLLGINQYIQGEYEKSINTLMRCITLNPQHWSSQSLLASIFVEQGDYFKGEQVLLKIPAEQLTWYEHTNFGTIYFFQKKYKKALQSYNQALIISPDNATTLGNIADTYLSLGDHEAARETFLKLKNVTASASDAEGKKFFALSLAYLGEIDPAIKLTHALIQEYPNNTNIKYMAAQIYALAGENRSASYYIEELINQGMDREWFSLPVFSQACVSASAAVKAALCQ</sequence>
<evidence type="ECO:0000256" key="6">
    <source>
        <dbReference type="PROSITE-ProRule" id="PRU10141"/>
    </source>
</evidence>
<organism evidence="8 9">
    <name type="scientific">Microbulbifer flavimaris</name>
    <dbReference type="NCBI Taxonomy" id="1781068"/>
    <lineage>
        <taxon>Bacteria</taxon>
        <taxon>Pseudomonadati</taxon>
        <taxon>Pseudomonadota</taxon>
        <taxon>Gammaproteobacteria</taxon>
        <taxon>Cellvibrionales</taxon>
        <taxon>Microbulbiferaceae</taxon>
        <taxon>Microbulbifer</taxon>
    </lineage>
</organism>
<keyword evidence="2 6" id="KW-0547">Nucleotide-binding</keyword>
<proteinExistence type="predicted"/>
<dbReference type="Gene3D" id="1.10.510.10">
    <property type="entry name" value="Transferase(Phosphotransferase) domain 1"/>
    <property type="match status" value="1"/>
</dbReference>
<keyword evidence="1" id="KW-0808">Transferase</keyword>
<evidence type="ECO:0000256" key="1">
    <source>
        <dbReference type="ARBA" id="ARBA00022679"/>
    </source>
</evidence>
<dbReference type="PROSITE" id="PS50005">
    <property type="entry name" value="TPR"/>
    <property type="match status" value="2"/>
</dbReference>
<dbReference type="SMART" id="SM00028">
    <property type="entry name" value="TPR"/>
    <property type="match status" value="4"/>
</dbReference>
<keyword evidence="9" id="KW-1185">Reference proteome</keyword>
<dbReference type="PROSITE" id="PS00107">
    <property type="entry name" value="PROTEIN_KINASE_ATP"/>
    <property type="match status" value="1"/>
</dbReference>
<keyword evidence="5" id="KW-0802">TPR repeat</keyword>
<dbReference type="PANTHER" id="PTHR43289:SF6">
    <property type="entry name" value="SERINE_THREONINE-PROTEIN KINASE NEKL-3"/>
    <property type="match status" value="1"/>
</dbReference>
<accession>A0ABX4HZT6</accession>
<evidence type="ECO:0000256" key="5">
    <source>
        <dbReference type="PROSITE-ProRule" id="PRU00339"/>
    </source>
</evidence>
<protein>
    <submittedName>
        <fullName evidence="8">Serine/threonine protein kinase</fullName>
    </submittedName>
</protein>
<name>A0ABX4HZT6_9GAMM</name>
<feature type="binding site" evidence="6">
    <location>
        <position position="44"/>
    </location>
    <ligand>
        <name>ATP</name>
        <dbReference type="ChEBI" id="CHEBI:30616"/>
    </ligand>
</feature>
<dbReference type="PROSITE" id="PS00108">
    <property type="entry name" value="PROTEIN_KINASE_ST"/>
    <property type="match status" value="1"/>
</dbReference>